<reference evidence="1 2" key="1">
    <citation type="submission" date="2019-11" db="EMBL/GenBank/DDBJ databases">
        <title>Whole genome sequence of Oryza granulata.</title>
        <authorList>
            <person name="Li W."/>
        </authorList>
    </citation>
    <scope>NUCLEOTIDE SEQUENCE [LARGE SCALE GENOMIC DNA]</scope>
    <source>
        <strain evidence="2">cv. Menghai</strain>
        <tissue evidence="1">Leaf</tissue>
    </source>
</reference>
<evidence type="ECO:0000313" key="2">
    <source>
        <dbReference type="Proteomes" id="UP000479710"/>
    </source>
</evidence>
<comment type="caution">
    <text evidence="1">The sequence shown here is derived from an EMBL/GenBank/DDBJ whole genome shotgun (WGS) entry which is preliminary data.</text>
</comment>
<evidence type="ECO:0000313" key="1">
    <source>
        <dbReference type="EMBL" id="KAF0888553.1"/>
    </source>
</evidence>
<organism evidence="1 2">
    <name type="scientific">Oryza meyeriana var. granulata</name>
    <dbReference type="NCBI Taxonomy" id="110450"/>
    <lineage>
        <taxon>Eukaryota</taxon>
        <taxon>Viridiplantae</taxon>
        <taxon>Streptophyta</taxon>
        <taxon>Embryophyta</taxon>
        <taxon>Tracheophyta</taxon>
        <taxon>Spermatophyta</taxon>
        <taxon>Magnoliopsida</taxon>
        <taxon>Liliopsida</taxon>
        <taxon>Poales</taxon>
        <taxon>Poaceae</taxon>
        <taxon>BOP clade</taxon>
        <taxon>Oryzoideae</taxon>
        <taxon>Oryzeae</taxon>
        <taxon>Oryzinae</taxon>
        <taxon>Oryza</taxon>
        <taxon>Oryza meyeriana</taxon>
    </lineage>
</organism>
<proteinExistence type="predicted"/>
<sequence>MAVNLPGSGFGSWHSVAERRHFAQLLTLPSTAGGGAVTSINSLDCPVPRRLNPTPTNSHICYCSSLTADMPLAMKARWI</sequence>
<gene>
    <name evidence="1" type="ORF">E2562_014760</name>
</gene>
<name>A0A6G1BMB1_9ORYZ</name>
<dbReference type="EMBL" id="SPHZ02000012">
    <property type="protein sequence ID" value="KAF0888553.1"/>
    <property type="molecule type" value="Genomic_DNA"/>
</dbReference>
<dbReference type="AlphaFoldDB" id="A0A6G1BMB1"/>
<keyword evidence="2" id="KW-1185">Reference proteome</keyword>
<protein>
    <submittedName>
        <fullName evidence="1">Uncharacterized protein</fullName>
    </submittedName>
</protein>
<accession>A0A6G1BMB1</accession>
<dbReference type="Proteomes" id="UP000479710">
    <property type="component" value="Unassembled WGS sequence"/>
</dbReference>